<dbReference type="Gene3D" id="3.20.20.60">
    <property type="entry name" value="Phosphoenolpyruvate-binding domains"/>
    <property type="match status" value="1"/>
</dbReference>
<sequence length="325" mass="35197">MPLPVSYKTDQAKKLRQLMQQKDCIICPGVFEGISAHIANAAGFDAVYLAGSGASGSVIGEPDLSVITATELADTARMIVGVSDAPVIADADTGFGGPLNVARTIALYEAAGVAGCHIEDQTFPKRCGQLTGKDVVDMETYLERIVAAVKARQNPDFLIIARTDARNATMYGGEKAGEEAFQEGVKRLKAAVAAGADVAFMESPRTMEEAERLVKALAPHPVMINVLPNGLTGNYTVQDCKRLGFKLAIYPCTGFIPAAIAMEKSYKALRDKGTDLDNCENWQIKDFFERVGLKASWEFDRDVAEDTKSNVNPKKYEHLQSHDLF</sequence>
<dbReference type="EMBL" id="ML211204">
    <property type="protein sequence ID" value="TFK86345.1"/>
    <property type="molecule type" value="Genomic_DNA"/>
</dbReference>
<dbReference type="InParanoid" id="A0A5C3P9I0"/>
<dbReference type="InterPro" id="IPR015813">
    <property type="entry name" value="Pyrv/PenolPyrv_kinase-like_dom"/>
</dbReference>
<reference evidence="1 2" key="1">
    <citation type="journal article" date="2019" name="Nat. Ecol. Evol.">
        <title>Megaphylogeny resolves global patterns of mushroom evolution.</title>
        <authorList>
            <person name="Varga T."/>
            <person name="Krizsan K."/>
            <person name="Foldi C."/>
            <person name="Dima B."/>
            <person name="Sanchez-Garcia M."/>
            <person name="Sanchez-Ramirez S."/>
            <person name="Szollosi G.J."/>
            <person name="Szarkandi J.G."/>
            <person name="Papp V."/>
            <person name="Albert L."/>
            <person name="Andreopoulos W."/>
            <person name="Angelini C."/>
            <person name="Antonin V."/>
            <person name="Barry K.W."/>
            <person name="Bougher N.L."/>
            <person name="Buchanan P."/>
            <person name="Buyck B."/>
            <person name="Bense V."/>
            <person name="Catcheside P."/>
            <person name="Chovatia M."/>
            <person name="Cooper J."/>
            <person name="Damon W."/>
            <person name="Desjardin D."/>
            <person name="Finy P."/>
            <person name="Geml J."/>
            <person name="Haridas S."/>
            <person name="Hughes K."/>
            <person name="Justo A."/>
            <person name="Karasinski D."/>
            <person name="Kautmanova I."/>
            <person name="Kiss B."/>
            <person name="Kocsube S."/>
            <person name="Kotiranta H."/>
            <person name="LaButti K.M."/>
            <person name="Lechner B.E."/>
            <person name="Liimatainen K."/>
            <person name="Lipzen A."/>
            <person name="Lukacs Z."/>
            <person name="Mihaltcheva S."/>
            <person name="Morgado L.N."/>
            <person name="Niskanen T."/>
            <person name="Noordeloos M.E."/>
            <person name="Ohm R.A."/>
            <person name="Ortiz-Santana B."/>
            <person name="Ovrebo C."/>
            <person name="Racz N."/>
            <person name="Riley R."/>
            <person name="Savchenko A."/>
            <person name="Shiryaev A."/>
            <person name="Soop K."/>
            <person name="Spirin V."/>
            <person name="Szebenyi C."/>
            <person name="Tomsovsky M."/>
            <person name="Tulloss R.E."/>
            <person name="Uehling J."/>
            <person name="Grigoriev I.V."/>
            <person name="Vagvolgyi C."/>
            <person name="Papp T."/>
            <person name="Martin F.M."/>
            <person name="Miettinen O."/>
            <person name="Hibbett D.S."/>
            <person name="Nagy L.G."/>
        </authorList>
    </citation>
    <scope>NUCLEOTIDE SEQUENCE [LARGE SCALE GENOMIC DNA]</scope>
    <source>
        <strain evidence="1 2">HHB13444</strain>
    </source>
</reference>
<dbReference type="Proteomes" id="UP000308197">
    <property type="component" value="Unassembled WGS sequence"/>
</dbReference>
<dbReference type="CDD" id="cd00377">
    <property type="entry name" value="ICL_PEPM"/>
    <property type="match status" value="1"/>
</dbReference>
<dbReference type="InterPro" id="IPR039556">
    <property type="entry name" value="ICL/PEPM"/>
</dbReference>
<dbReference type="InterPro" id="IPR040442">
    <property type="entry name" value="Pyrv_kinase-like_dom_sf"/>
</dbReference>
<protein>
    <submittedName>
        <fullName evidence="1">Carboxyphosphonoenolpyruvate mutase</fullName>
    </submittedName>
</protein>
<dbReference type="SUPFAM" id="SSF51621">
    <property type="entry name" value="Phosphoenolpyruvate/pyruvate domain"/>
    <property type="match status" value="1"/>
</dbReference>
<dbReference type="GO" id="GO:0003824">
    <property type="term" value="F:catalytic activity"/>
    <property type="evidence" value="ECO:0007669"/>
    <property type="project" value="InterPro"/>
</dbReference>
<keyword evidence="2" id="KW-1185">Reference proteome</keyword>
<dbReference type="AlphaFoldDB" id="A0A5C3P9I0"/>
<name>A0A5C3P9I0_9APHY</name>
<gene>
    <name evidence="1" type="ORF">K466DRAFT_619918</name>
</gene>
<dbReference type="STRING" id="1314778.A0A5C3P9I0"/>
<dbReference type="Pfam" id="PF13714">
    <property type="entry name" value="PEP_mutase"/>
    <property type="match status" value="1"/>
</dbReference>
<evidence type="ECO:0000313" key="1">
    <source>
        <dbReference type="EMBL" id="TFK86345.1"/>
    </source>
</evidence>
<keyword evidence="1" id="KW-0670">Pyruvate</keyword>
<proteinExistence type="predicted"/>
<organism evidence="1 2">
    <name type="scientific">Polyporus arcularius HHB13444</name>
    <dbReference type="NCBI Taxonomy" id="1314778"/>
    <lineage>
        <taxon>Eukaryota</taxon>
        <taxon>Fungi</taxon>
        <taxon>Dikarya</taxon>
        <taxon>Basidiomycota</taxon>
        <taxon>Agaricomycotina</taxon>
        <taxon>Agaricomycetes</taxon>
        <taxon>Polyporales</taxon>
        <taxon>Polyporaceae</taxon>
        <taxon>Polyporus</taxon>
    </lineage>
</organism>
<evidence type="ECO:0000313" key="2">
    <source>
        <dbReference type="Proteomes" id="UP000308197"/>
    </source>
</evidence>
<dbReference type="PANTHER" id="PTHR42905">
    <property type="entry name" value="PHOSPHOENOLPYRUVATE CARBOXYLASE"/>
    <property type="match status" value="1"/>
</dbReference>
<dbReference type="PANTHER" id="PTHR42905:SF2">
    <property type="entry name" value="PHOSPHOENOLPYRUVATE CARBOXYLASE FAMILY PROTEIN"/>
    <property type="match status" value="1"/>
</dbReference>
<accession>A0A5C3P9I0</accession>